<dbReference type="AlphaFoldDB" id="A0AA40ED14"/>
<protein>
    <submittedName>
        <fullName evidence="1">Uncharacterized protein</fullName>
    </submittedName>
</protein>
<dbReference type="EMBL" id="JAUIRO010000001">
    <property type="protein sequence ID" value="KAK0732936.1"/>
    <property type="molecule type" value="Genomic_DNA"/>
</dbReference>
<dbReference type="RefSeq" id="XP_060301813.1">
    <property type="nucleotide sequence ID" value="XM_060444495.1"/>
</dbReference>
<accession>A0AA40ED14</accession>
<keyword evidence="2" id="KW-1185">Reference proteome</keyword>
<gene>
    <name evidence="1" type="ORF">B0T26DRAFT_745038</name>
</gene>
<name>A0AA40ED14_9PEZI</name>
<comment type="caution">
    <text evidence="1">The sequence shown here is derived from an EMBL/GenBank/DDBJ whole genome shotgun (WGS) entry which is preliminary data.</text>
</comment>
<evidence type="ECO:0000313" key="2">
    <source>
        <dbReference type="Proteomes" id="UP001172101"/>
    </source>
</evidence>
<evidence type="ECO:0000313" key="1">
    <source>
        <dbReference type="EMBL" id="KAK0732936.1"/>
    </source>
</evidence>
<proteinExistence type="predicted"/>
<sequence length="65" mass="7162">MAIYDIGETVVYRGADGSESVGIIDSVVEPLTDTASAAYEVQDIKTGHMIHIYETRILGINDYHF</sequence>
<reference evidence="1" key="1">
    <citation type="submission" date="2023-06" db="EMBL/GenBank/DDBJ databases">
        <title>Genome-scale phylogeny and comparative genomics of the fungal order Sordariales.</title>
        <authorList>
            <consortium name="Lawrence Berkeley National Laboratory"/>
            <person name="Hensen N."/>
            <person name="Bonometti L."/>
            <person name="Westerberg I."/>
            <person name="Brannstrom I.O."/>
            <person name="Guillou S."/>
            <person name="Cros-Aarteil S."/>
            <person name="Calhoun S."/>
            <person name="Haridas S."/>
            <person name="Kuo A."/>
            <person name="Mondo S."/>
            <person name="Pangilinan J."/>
            <person name="Riley R."/>
            <person name="LaButti K."/>
            <person name="Andreopoulos B."/>
            <person name="Lipzen A."/>
            <person name="Chen C."/>
            <person name="Yanf M."/>
            <person name="Daum C."/>
            <person name="Ng V."/>
            <person name="Clum A."/>
            <person name="Steindorff A."/>
            <person name="Ohm R."/>
            <person name="Martin F."/>
            <person name="Silar P."/>
            <person name="Natvig D."/>
            <person name="Lalanne C."/>
            <person name="Gautier V."/>
            <person name="Ament-velasquez S.L."/>
            <person name="Kruys A."/>
            <person name="Hutchinson M.I."/>
            <person name="Powell A.J."/>
            <person name="Barry K."/>
            <person name="Miller A.N."/>
            <person name="Grigoriev I.V."/>
            <person name="Debuchy R."/>
            <person name="Gladieux P."/>
            <person name="Thoren M.H."/>
            <person name="Johannesson H."/>
        </authorList>
    </citation>
    <scope>NUCLEOTIDE SEQUENCE</scope>
    <source>
        <strain evidence="1">SMH2392-1A</strain>
    </source>
</reference>
<dbReference type="Proteomes" id="UP001172101">
    <property type="component" value="Unassembled WGS sequence"/>
</dbReference>
<dbReference type="GeneID" id="85327765"/>
<organism evidence="1 2">
    <name type="scientific">Lasiosphaeria miniovina</name>
    <dbReference type="NCBI Taxonomy" id="1954250"/>
    <lineage>
        <taxon>Eukaryota</taxon>
        <taxon>Fungi</taxon>
        <taxon>Dikarya</taxon>
        <taxon>Ascomycota</taxon>
        <taxon>Pezizomycotina</taxon>
        <taxon>Sordariomycetes</taxon>
        <taxon>Sordariomycetidae</taxon>
        <taxon>Sordariales</taxon>
        <taxon>Lasiosphaeriaceae</taxon>
        <taxon>Lasiosphaeria</taxon>
    </lineage>
</organism>